<keyword evidence="3" id="KW-1185">Reference proteome</keyword>
<dbReference type="CDD" id="cd04186">
    <property type="entry name" value="GT_2_like_c"/>
    <property type="match status" value="1"/>
</dbReference>
<accession>A0A2T0U6X0</accession>
<evidence type="ECO:0000259" key="1">
    <source>
        <dbReference type="Pfam" id="PF00535"/>
    </source>
</evidence>
<dbReference type="PANTHER" id="PTHR43179:SF7">
    <property type="entry name" value="RHAMNOSYLTRANSFERASE WBBL"/>
    <property type="match status" value="1"/>
</dbReference>
<dbReference type="AlphaFoldDB" id="A0A2T0U6X0"/>
<dbReference type="PANTHER" id="PTHR43179">
    <property type="entry name" value="RHAMNOSYLTRANSFERASE WBBL"/>
    <property type="match status" value="1"/>
</dbReference>
<sequence length="284" mass="31984">MTSDCIESIYRYTRDVTIEVIVVDNSSSDGSAEAIPARFHDITFIKNAENVGFGRANNAGANVASGNYLFFLNSDTVLTSNAVKSFYEFMERSSEEGIAGCGGRLVDRNHKTGISFGNFPTYREIYWSLGLRYIFPVYFSTKLASAISPGAKVPLSKVAFISGADLFLRKDIFYSVGMFDKDFFMYCEEAELAFRIAAVGYKLCYLPSVTIIHLEGGSQRSSDGFSKTKYRMSMTSRLLFFQKCYGSRIRRKVKRILIMRAVVEGIVRLRFADAFCKIRILKQV</sequence>
<proteinExistence type="predicted"/>
<dbReference type="SUPFAM" id="SSF53448">
    <property type="entry name" value="Nucleotide-diphospho-sugar transferases"/>
    <property type="match status" value="1"/>
</dbReference>
<dbReference type="Gene3D" id="3.90.550.10">
    <property type="entry name" value="Spore Coat Polysaccharide Biosynthesis Protein SpsA, Chain A"/>
    <property type="match status" value="1"/>
</dbReference>
<name>A0A2T0U6X0_9SPHI</name>
<organism evidence="2 3">
    <name type="scientific">Arcticibacter pallidicorallinus</name>
    <dbReference type="NCBI Taxonomy" id="1259464"/>
    <lineage>
        <taxon>Bacteria</taxon>
        <taxon>Pseudomonadati</taxon>
        <taxon>Bacteroidota</taxon>
        <taxon>Sphingobacteriia</taxon>
        <taxon>Sphingobacteriales</taxon>
        <taxon>Sphingobacteriaceae</taxon>
        <taxon>Arcticibacter</taxon>
    </lineage>
</organism>
<feature type="domain" description="Glycosyltransferase 2-like" evidence="1">
    <location>
        <begin position="4"/>
        <end position="100"/>
    </location>
</feature>
<dbReference type="Pfam" id="PF00535">
    <property type="entry name" value="Glycos_transf_2"/>
    <property type="match status" value="1"/>
</dbReference>
<dbReference type="InterPro" id="IPR029044">
    <property type="entry name" value="Nucleotide-diphossugar_trans"/>
</dbReference>
<evidence type="ECO:0000313" key="2">
    <source>
        <dbReference type="EMBL" id="PRY53666.1"/>
    </source>
</evidence>
<reference evidence="2 3" key="1">
    <citation type="submission" date="2018-03" db="EMBL/GenBank/DDBJ databases">
        <title>Genomic Encyclopedia of Type Strains, Phase III (KMG-III): the genomes of soil and plant-associated and newly described type strains.</title>
        <authorList>
            <person name="Whitman W."/>
        </authorList>
    </citation>
    <scope>NUCLEOTIDE SEQUENCE [LARGE SCALE GENOMIC DNA]</scope>
    <source>
        <strain evidence="2 3">CGMCC 1.9313</strain>
    </source>
</reference>
<dbReference type="EMBL" id="PVTH01000003">
    <property type="protein sequence ID" value="PRY53666.1"/>
    <property type="molecule type" value="Genomic_DNA"/>
</dbReference>
<protein>
    <recommendedName>
        <fullName evidence="1">Glycosyltransferase 2-like domain-containing protein</fullName>
    </recommendedName>
</protein>
<dbReference type="InterPro" id="IPR001173">
    <property type="entry name" value="Glyco_trans_2-like"/>
</dbReference>
<evidence type="ECO:0000313" key="3">
    <source>
        <dbReference type="Proteomes" id="UP000238034"/>
    </source>
</evidence>
<comment type="caution">
    <text evidence="2">The sequence shown here is derived from an EMBL/GenBank/DDBJ whole genome shotgun (WGS) entry which is preliminary data.</text>
</comment>
<gene>
    <name evidence="2" type="ORF">B0I27_103136</name>
</gene>
<dbReference type="Proteomes" id="UP000238034">
    <property type="component" value="Unassembled WGS sequence"/>
</dbReference>